<dbReference type="SUPFAM" id="SSF46626">
    <property type="entry name" value="Cytochrome c"/>
    <property type="match status" value="1"/>
</dbReference>
<feature type="non-terminal residue" evidence="1">
    <location>
        <position position="254"/>
    </location>
</feature>
<protein>
    <recommendedName>
        <fullName evidence="2">Cytochrome c domain-containing protein</fullName>
    </recommendedName>
</protein>
<feature type="non-terminal residue" evidence="1">
    <location>
        <position position="1"/>
    </location>
</feature>
<reference evidence="1" key="1">
    <citation type="submission" date="2018-05" db="EMBL/GenBank/DDBJ databases">
        <authorList>
            <person name="Lanie J.A."/>
            <person name="Ng W.-L."/>
            <person name="Kazmierczak K.M."/>
            <person name="Andrzejewski T.M."/>
            <person name="Davidsen T.M."/>
            <person name="Wayne K.J."/>
            <person name="Tettelin H."/>
            <person name="Glass J.I."/>
            <person name="Rusch D."/>
            <person name="Podicherti R."/>
            <person name="Tsui H.-C.T."/>
            <person name="Winkler M.E."/>
        </authorList>
    </citation>
    <scope>NUCLEOTIDE SEQUENCE</scope>
</reference>
<proteinExistence type="predicted"/>
<dbReference type="GO" id="GO:0020037">
    <property type="term" value="F:heme binding"/>
    <property type="evidence" value="ECO:0007669"/>
    <property type="project" value="InterPro"/>
</dbReference>
<gene>
    <name evidence="1" type="ORF">METZ01_LOCUS453821</name>
</gene>
<name>A0A382ZZH9_9ZZZZ</name>
<evidence type="ECO:0000313" key="1">
    <source>
        <dbReference type="EMBL" id="SVE00967.1"/>
    </source>
</evidence>
<accession>A0A382ZZH9</accession>
<evidence type="ECO:0008006" key="2">
    <source>
        <dbReference type="Google" id="ProtNLM"/>
    </source>
</evidence>
<dbReference type="AlphaFoldDB" id="A0A382ZZH9"/>
<organism evidence="1">
    <name type="scientific">marine metagenome</name>
    <dbReference type="NCBI Taxonomy" id="408172"/>
    <lineage>
        <taxon>unclassified sequences</taxon>
        <taxon>metagenomes</taxon>
        <taxon>ecological metagenomes</taxon>
    </lineage>
</organism>
<dbReference type="InterPro" id="IPR036909">
    <property type="entry name" value="Cyt_c-like_dom_sf"/>
</dbReference>
<dbReference type="EMBL" id="UINC01187968">
    <property type="protein sequence ID" value="SVE00967.1"/>
    <property type="molecule type" value="Genomic_DNA"/>
</dbReference>
<sequence>ICVFVAAIVMTCPAPVSAQQTAQNELVTFSRDIAPILQRSCQECHRPGSIAPMSLLTYEEVRPWARAIRNRTGLRTKPGAMPPWYVEKDIGIQRYKNDPSLSDEEIRRIATWVDNGAPQGNPADLPPQLSFPETVGWTLGEPDLILSTPSVEILAGAPDWWGPIGNVPTGLTENRYVSAVEMKEVNDLHEKRGGQTVGSRFVFHHLCWGVVAANGEDQIRFPCHEVGRNADVFDPDAGRLLSVGSKADLFSTHL</sequence>
<dbReference type="GO" id="GO:0009055">
    <property type="term" value="F:electron transfer activity"/>
    <property type="evidence" value="ECO:0007669"/>
    <property type="project" value="InterPro"/>
</dbReference>